<feature type="transmembrane region" description="Helical" evidence="6">
    <location>
        <begin position="105"/>
        <end position="127"/>
    </location>
</feature>
<dbReference type="Proteomes" id="UP001501237">
    <property type="component" value="Unassembled WGS sequence"/>
</dbReference>
<dbReference type="PANTHER" id="PTHR30213:SF1">
    <property type="entry name" value="INNER MEMBRANE PROTEIN YHJD"/>
    <property type="match status" value="1"/>
</dbReference>
<dbReference type="Pfam" id="PF03631">
    <property type="entry name" value="Virul_fac_BrkB"/>
    <property type="match status" value="1"/>
</dbReference>
<keyword evidence="5 6" id="KW-0472">Membrane</keyword>
<dbReference type="EMBL" id="BAAAUV010000011">
    <property type="protein sequence ID" value="GAA3220219.1"/>
    <property type="molecule type" value="Genomic_DNA"/>
</dbReference>
<evidence type="ECO:0000256" key="3">
    <source>
        <dbReference type="ARBA" id="ARBA00022692"/>
    </source>
</evidence>
<feature type="transmembrane region" description="Helical" evidence="6">
    <location>
        <begin position="194"/>
        <end position="218"/>
    </location>
</feature>
<gene>
    <name evidence="7" type="ORF">GCM10010468_44680</name>
</gene>
<feature type="transmembrane region" description="Helical" evidence="6">
    <location>
        <begin position="230"/>
        <end position="252"/>
    </location>
</feature>
<organism evidence="7 8">
    <name type="scientific">Actinocorallia longicatena</name>
    <dbReference type="NCBI Taxonomy" id="111803"/>
    <lineage>
        <taxon>Bacteria</taxon>
        <taxon>Bacillati</taxon>
        <taxon>Actinomycetota</taxon>
        <taxon>Actinomycetes</taxon>
        <taxon>Streptosporangiales</taxon>
        <taxon>Thermomonosporaceae</taxon>
        <taxon>Actinocorallia</taxon>
    </lineage>
</organism>
<keyword evidence="8" id="KW-1185">Reference proteome</keyword>
<feature type="transmembrane region" description="Helical" evidence="6">
    <location>
        <begin position="47"/>
        <end position="71"/>
    </location>
</feature>
<evidence type="ECO:0000256" key="6">
    <source>
        <dbReference type="SAM" id="Phobius"/>
    </source>
</evidence>
<evidence type="ECO:0008006" key="9">
    <source>
        <dbReference type="Google" id="ProtNLM"/>
    </source>
</evidence>
<keyword evidence="4 6" id="KW-1133">Transmembrane helix</keyword>
<proteinExistence type="predicted"/>
<keyword evidence="3 6" id="KW-0812">Transmembrane</keyword>
<evidence type="ECO:0000256" key="1">
    <source>
        <dbReference type="ARBA" id="ARBA00004651"/>
    </source>
</evidence>
<evidence type="ECO:0000256" key="4">
    <source>
        <dbReference type="ARBA" id="ARBA00022989"/>
    </source>
</evidence>
<comment type="caution">
    <text evidence="7">The sequence shown here is derived from an EMBL/GenBank/DDBJ whole genome shotgun (WGS) entry which is preliminary data.</text>
</comment>
<evidence type="ECO:0000313" key="8">
    <source>
        <dbReference type="Proteomes" id="UP001501237"/>
    </source>
</evidence>
<keyword evidence="2" id="KW-1003">Cell membrane</keyword>
<evidence type="ECO:0000256" key="2">
    <source>
        <dbReference type="ARBA" id="ARBA00022475"/>
    </source>
</evidence>
<reference evidence="8" key="1">
    <citation type="journal article" date="2019" name="Int. J. Syst. Evol. Microbiol.">
        <title>The Global Catalogue of Microorganisms (GCM) 10K type strain sequencing project: providing services to taxonomists for standard genome sequencing and annotation.</title>
        <authorList>
            <consortium name="The Broad Institute Genomics Platform"/>
            <consortium name="The Broad Institute Genome Sequencing Center for Infectious Disease"/>
            <person name="Wu L."/>
            <person name="Ma J."/>
        </authorList>
    </citation>
    <scope>NUCLEOTIDE SEQUENCE [LARGE SCALE GENOMIC DNA]</scope>
    <source>
        <strain evidence="8">JCM 9377</strain>
    </source>
</reference>
<dbReference type="PANTHER" id="PTHR30213">
    <property type="entry name" value="INNER MEMBRANE PROTEIN YHJD"/>
    <property type="match status" value="1"/>
</dbReference>
<feature type="transmembrane region" description="Helical" evidence="6">
    <location>
        <begin position="151"/>
        <end position="174"/>
    </location>
</feature>
<dbReference type="InterPro" id="IPR017039">
    <property type="entry name" value="Virul_fac_BrkB"/>
</dbReference>
<sequence length="302" mass="32411">MSVTLSNIRKTYGRWHARVLELPGIGTIIRAYTDYYSRGMQHVAGSVTYFGIITVFPLLALLYALAAQIVAHSPEALARLNESLDQSLGVDADLGTTFLKSQASATARAVVGTLGVTGVLYAGRLWVDAYRRALRGIWDVPIKKSPYPVRFVRDIAILLVIVAALVVMVALGIFTTPGPYRYLRALGHDLSYWVSVPCQILAGALTILWSALLCSGLYHRLGRAPLTRPVRHAALLAGVCLAVLTVGGLLLLKHAFADPLYGMALAMLGLMLWVSAAARITLAMAVWAASGGVGAADQELRS</sequence>
<protein>
    <recommendedName>
        <fullName evidence="9">YihY family inner membrane protein</fullName>
    </recommendedName>
</protein>
<evidence type="ECO:0000313" key="7">
    <source>
        <dbReference type="EMBL" id="GAA3220219.1"/>
    </source>
</evidence>
<feature type="transmembrane region" description="Helical" evidence="6">
    <location>
        <begin position="264"/>
        <end position="289"/>
    </location>
</feature>
<name>A0ABP6QCQ8_9ACTN</name>
<comment type="subcellular location">
    <subcellularLocation>
        <location evidence="1">Cell membrane</location>
        <topology evidence="1">Multi-pass membrane protein</topology>
    </subcellularLocation>
</comment>
<evidence type="ECO:0000256" key="5">
    <source>
        <dbReference type="ARBA" id="ARBA00023136"/>
    </source>
</evidence>
<accession>A0ABP6QCQ8</accession>